<evidence type="ECO:0000313" key="2">
    <source>
        <dbReference type="EMBL" id="AOR33403.1"/>
    </source>
</evidence>
<feature type="region of interest" description="Disordered" evidence="1">
    <location>
        <begin position="1"/>
        <end position="27"/>
    </location>
</feature>
<dbReference type="Proteomes" id="UP000094960">
    <property type="component" value="Chromosome"/>
</dbReference>
<sequence>MMTLANTGKATESAEESEAEKSPIDIEAISSHTDVVLGLPMGTTTRAVMDRHLPGIAKELNRLLGEDLGADDDSDVRKLVREGTRLIDLTNRPNAETPTFGTYIYLRNVALLTRRLMWIYTERNGLSAP</sequence>
<dbReference type="KEGG" id="spun:BFF78_22115"/>
<protein>
    <submittedName>
        <fullName evidence="2">Uncharacterized protein</fullName>
    </submittedName>
</protein>
<dbReference type="AlphaFoldDB" id="A0A1D7YCQ6"/>
<organism evidence="2 3">
    <name type="scientific">Streptomyces fodineus</name>
    <dbReference type="NCBI Taxonomy" id="1904616"/>
    <lineage>
        <taxon>Bacteria</taxon>
        <taxon>Bacillati</taxon>
        <taxon>Actinomycetota</taxon>
        <taxon>Actinomycetes</taxon>
        <taxon>Kitasatosporales</taxon>
        <taxon>Streptomycetaceae</taxon>
        <taxon>Streptomyces</taxon>
    </lineage>
</organism>
<accession>A0A1D7YCQ6</accession>
<name>A0A1D7YCQ6_9ACTN</name>
<gene>
    <name evidence="2" type="ORF">BFF78_22115</name>
</gene>
<dbReference type="EMBL" id="CP017248">
    <property type="protein sequence ID" value="AOR33403.1"/>
    <property type="molecule type" value="Genomic_DNA"/>
</dbReference>
<feature type="compositionally biased region" description="Polar residues" evidence="1">
    <location>
        <begin position="1"/>
        <end position="10"/>
    </location>
</feature>
<reference evidence="3" key="1">
    <citation type="submission" date="2016-09" db="EMBL/GenBank/DDBJ databases">
        <title>Streptomyces puniciscabiei strain:TW1S1 Genome sequencing and assembly.</title>
        <authorList>
            <person name="Kim M.-K."/>
            <person name="Kim S.B."/>
        </authorList>
    </citation>
    <scope>NUCLEOTIDE SEQUENCE [LARGE SCALE GENOMIC DNA]</scope>
    <source>
        <strain evidence="3">TW1S1</strain>
    </source>
</reference>
<evidence type="ECO:0000313" key="3">
    <source>
        <dbReference type="Proteomes" id="UP000094960"/>
    </source>
</evidence>
<keyword evidence="3" id="KW-1185">Reference proteome</keyword>
<evidence type="ECO:0000256" key="1">
    <source>
        <dbReference type="SAM" id="MobiDB-lite"/>
    </source>
</evidence>
<proteinExistence type="predicted"/>